<name>A0A158B0E8_9BURK</name>
<evidence type="ECO:0000313" key="2">
    <source>
        <dbReference type="EMBL" id="SAK63535.1"/>
    </source>
</evidence>
<organism evidence="2 3">
    <name type="scientific">Caballeronia fortuita</name>
    <dbReference type="NCBI Taxonomy" id="1777138"/>
    <lineage>
        <taxon>Bacteria</taxon>
        <taxon>Pseudomonadati</taxon>
        <taxon>Pseudomonadota</taxon>
        <taxon>Betaproteobacteria</taxon>
        <taxon>Burkholderiales</taxon>
        <taxon>Burkholderiaceae</taxon>
        <taxon>Caballeronia</taxon>
    </lineage>
</organism>
<dbReference type="OrthoDB" id="1242806at2"/>
<sequence length="153" mass="17009">MRMPSVPDKKGHHKSIGTAAGPEMWVEREASGKTADAPVKGWSKFPLQLANARAPEAAFEQVIARATLEQLDGMAQDDANVRWWNVSVGDSSGRSEWGWVCEAGHPGTEWQSPWSWPGFELVDSSSIPPVKTVVYYCFSDHDEKKFKTMHIGH</sequence>
<keyword evidence="3" id="KW-1185">Reference proteome</keyword>
<protein>
    <submittedName>
        <fullName evidence="2">EF hand domain-containing protein</fullName>
    </submittedName>
</protein>
<evidence type="ECO:0000256" key="1">
    <source>
        <dbReference type="SAM" id="MobiDB-lite"/>
    </source>
</evidence>
<reference evidence="2" key="1">
    <citation type="submission" date="2016-01" db="EMBL/GenBank/DDBJ databases">
        <authorList>
            <person name="Peeters C."/>
        </authorList>
    </citation>
    <scope>NUCLEOTIDE SEQUENCE</scope>
    <source>
        <strain evidence="2">LMG 29320</strain>
    </source>
</reference>
<feature type="region of interest" description="Disordered" evidence="1">
    <location>
        <begin position="1"/>
        <end position="23"/>
    </location>
</feature>
<gene>
    <name evidence="2" type="ORF">AWB77_02281</name>
</gene>
<evidence type="ECO:0000313" key="3">
    <source>
        <dbReference type="Proteomes" id="UP000054903"/>
    </source>
</evidence>
<comment type="caution">
    <text evidence="2">The sequence shown here is derived from an EMBL/GenBank/DDBJ whole genome shotgun (WGS) entry which is preliminary data.</text>
</comment>
<dbReference type="AlphaFoldDB" id="A0A158B0E8"/>
<proteinExistence type="predicted"/>
<dbReference type="Proteomes" id="UP000054903">
    <property type="component" value="Unassembled WGS sequence"/>
</dbReference>
<dbReference type="RefSeq" id="WP_061134527.1">
    <property type="nucleotide sequence ID" value="NZ_FCNX02000005.1"/>
</dbReference>
<dbReference type="EMBL" id="FCNX02000005">
    <property type="protein sequence ID" value="SAK63535.1"/>
    <property type="molecule type" value="Genomic_DNA"/>
</dbReference>
<accession>A0A158B0E8</accession>
<dbReference type="STRING" id="1777138.AWB77_02281"/>